<dbReference type="EMBL" id="SRLO01000021">
    <property type="protein sequence ID" value="TNN85396.1"/>
    <property type="molecule type" value="Genomic_DNA"/>
</dbReference>
<proteinExistence type="predicted"/>
<feature type="compositionally biased region" description="Low complexity" evidence="1">
    <location>
        <begin position="28"/>
        <end position="41"/>
    </location>
</feature>
<evidence type="ECO:0000313" key="3">
    <source>
        <dbReference type="Proteomes" id="UP000314294"/>
    </source>
</evidence>
<name>A0A4Z2J5E2_9TELE</name>
<evidence type="ECO:0000256" key="1">
    <source>
        <dbReference type="SAM" id="MobiDB-lite"/>
    </source>
</evidence>
<organism evidence="2 3">
    <name type="scientific">Liparis tanakae</name>
    <name type="common">Tanaka's snailfish</name>
    <dbReference type="NCBI Taxonomy" id="230148"/>
    <lineage>
        <taxon>Eukaryota</taxon>
        <taxon>Metazoa</taxon>
        <taxon>Chordata</taxon>
        <taxon>Craniata</taxon>
        <taxon>Vertebrata</taxon>
        <taxon>Euteleostomi</taxon>
        <taxon>Actinopterygii</taxon>
        <taxon>Neopterygii</taxon>
        <taxon>Teleostei</taxon>
        <taxon>Neoteleostei</taxon>
        <taxon>Acanthomorphata</taxon>
        <taxon>Eupercaria</taxon>
        <taxon>Perciformes</taxon>
        <taxon>Cottioidei</taxon>
        <taxon>Cottales</taxon>
        <taxon>Liparidae</taxon>
        <taxon>Liparis</taxon>
    </lineage>
</organism>
<feature type="region of interest" description="Disordered" evidence="1">
    <location>
        <begin position="13"/>
        <end position="42"/>
    </location>
</feature>
<comment type="caution">
    <text evidence="2">The sequence shown here is derived from an EMBL/GenBank/DDBJ whole genome shotgun (WGS) entry which is preliminary data.</text>
</comment>
<sequence>MISMLPVSYRGTDIEQVGERAPPPTGWSSPRVSSSSSFSSSTAATPQQYHSEVLRVSAATLIHGVAGGGRSWRNQRASEGHAERRSDLRCIPPGPLVGSVAAVSRGGCRTGIFLLTSPWPLHASQLLSVDLITGGSVDVFLKVYFELSEVVMAGQHIVLFILMTPLGRASGH</sequence>
<keyword evidence="3" id="KW-1185">Reference proteome</keyword>
<dbReference type="Proteomes" id="UP000314294">
    <property type="component" value="Unassembled WGS sequence"/>
</dbReference>
<protein>
    <submittedName>
        <fullName evidence="2">Uncharacterized protein</fullName>
    </submittedName>
</protein>
<gene>
    <name evidence="2" type="ORF">EYF80_004418</name>
</gene>
<dbReference type="AlphaFoldDB" id="A0A4Z2J5E2"/>
<reference evidence="2 3" key="1">
    <citation type="submission" date="2019-03" db="EMBL/GenBank/DDBJ databases">
        <title>First draft genome of Liparis tanakae, snailfish: a comprehensive survey of snailfish specific genes.</title>
        <authorList>
            <person name="Kim W."/>
            <person name="Song I."/>
            <person name="Jeong J.-H."/>
            <person name="Kim D."/>
            <person name="Kim S."/>
            <person name="Ryu S."/>
            <person name="Song J.Y."/>
            <person name="Lee S.K."/>
        </authorList>
    </citation>
    <scope>NUCLEOTIDE SEQUENCE [LARGE SCALE GENOMIC DNA]</scope>
    <source>
        <tissue evidence="2">Muscle</tissue>
    </source>
</reference>
<accession>A0A4Z2J5E2</accession>
<evidence type="ECO:0000313" key="2">
    <source>
        <dbReference type="EMBL" id="TNN85396.1"/>
    </source>
</evidence>